<dbReference type="KEGG" id="ebi:EbC_pEb17200330"/>
<sequence>MRSANPQDVCGININAGLAGPTLPVRHEHSSEHVCKPAKSNQSPVFGLWGC</sequence>
<gene>
    <name evidence="2" type="ordered locus">EbC_pEb17200330</name>
</gene>
<dbReference type="AlphaFoldDB" id="D8MJN8"/>
<dbReference type="HOGENOM" id="CLU_3098655_0_0_6"/>
<organism evidence="3">
    <name type="scientific">Erwinia billingiae (strain Eb661)</name>
    <dbReference type="NCBI Taxonomy" id="634500"/>
    <lineage>
        <taxon>Bacteria</taxon>
        <taxon>Pseudomonadati</taxon>
        <taxon>Pseudomonadota</taxon>
        <taxon>Gammaproteobacteria</taxon>
        <taxon>Enterobacterales</taxon>
        <taxon>Erwiniaceae</taxon>
        <taxon>Erwinia</taxon>
    </lineage>
</organism>
<proteinExistence type="predicted"/>
<keyword evidence="3" id="KW-1185">Reference proteome</keyword>
<reference evidence="2 3" key="1">
    <citation type="journal article" date="2010" name="BMC Genomics">
        <title>Genome comparison of the epiphytic bacteria Erwinia billingiae and E. tasmaniensis with the pear pathogen E. pyrifoliae.</title>
        <authorList>
            <person name="Kube M."/>
            <person name="Migdoll A.M."/>
            <person name="Gehring I."/>
            <person name="Heitmann K."/>
            <person name="Mayer Y."/>
            <person name="Kuhl H."/>
            <person name="Knaust F."/>
            <person name="Geider K."/>
            <person name="Reinhardt R."/>
        </authorList>
    </citation>
    <scope>NUCLEOTIDE SEQUENCE [LARGE SCALE GENOMIC DNA]</scope>
    <source>
        <strain evidence="2 3">Eb661</strain>
        <plasmid evidence="2">pEB170</plasmid>
    </source>
</reference>
<dbReference type="EMBL" id="FP236830">
    <property type="protein sequence ID" value="CAX53486.1"/>
    <property type="molecule type" value="Genomic_DNA"/>
</dbReference>
<evidence type="ECO:0000313" key="2">
    <source>
        <dbReference type="EMBL" id="CAX53486.1"/>
    </source>
</evidence>
<evidence type="ECO:0000256" key="1">
    <source>
        <dbReference type="SAM" id="MobiDB-lite"/>
    </source>
</evidence>
<geneLocation type="plasmid" evidence="2 3">
    <name>pEB170</name>
</geneLocation>
<evidence type="ECO:0000313" key="3">
    <source>
        <dbReference type="Proteomes" id="UP000008793"/>
    </source>
</evidence>
<protein>
    <submittedName>
        <fullName evidence="2">Uncharacterized protein</fullName>
    </submittedName>
</protein>
<dbReference type="Proteomes" id="UP000008793">
    <property type="component" value="Plasmid pEB170"/>
</dbReference>
<feature type="region of interest" description="Disordered" evidence="1">
    <location>
        <begin position="31"/>
        <end position="51"/>
    </location>
</feature>
<keyword evidence="2" id="KW-0614">Plasmid</keyword>
<name>D8MJN8_ERWBE</name>
<accession>D8MJN8</accession>